<reference evidence="1 2" key="1">
    <citation type="submission" date="2013-07" db="EMBL/GenBank/DDBJ databases">
        <authorList>
            <person name="Weinstock G."/>
            <person name="Sodergren E."/>
            <person name="Wylie T."/>
            <person name="Fulton L."/>
            <person name="Fulton R."/>
            <person name="Fronick C."/>
            <person name="O'Laughlin M."/>
            <person name="Godfrey J."/>
            <person name="Miner T."/>
            <person name="Herter B."/>
            <person name="Appelbaum E."/>
            <person name="Cordes M."/>
            <person name="Lek S."/>
            <person name="Wollam A."/>
            <person name="Pepin K.H."/>
            <person name="Palsikar V.B."/>
            <person name="Mitreva M."/>
            <person name="Wilson R.K."/>
        </authorList>
    </citation>
    <scope>NUCLEOTIDE SEQUENCE [LARGE SCALE GENOMIC DNA]</scope>
    <source>
        <strain evidence="1 2">ATCC 27760</strain>
    </source>
</reference>
<gene>
    <name evidence="1" type="ORF">RUMCAL_02104</name>
</gene>
<proteinExistence type="predicted"/>
<comment type="caution">
    <text evidence="1">The sequence shown here is derived from an EMBL/GenBank/DDBJ whole genome shotgun (WGS) entry which is preliminary data.</text>
</comment>
<dbReference type="AlphaFoldDB" id="U2K6P2"/>
<evidence type="ECO:0000313" key="1">
    <source>
        <dbReference type="EMBL" id="ERJ94146.1"/>
    </source>
</evidence>
<sequence length="61" mass="6902">MLFHALITGENLQKAENKNRKIQRLPLRREKATFSYTKSTGSSCRLGRSGAFLLQSVDSVF</sequence>
<keyword evidence="2" id="KW-1185">Reference proteome</keyword>
<organism evidence="1 2">
    <name type="scientific">Ruminococcus callidus ATCC 27760</name>
    <dbReference type="NCBI Taxonomy" id="411473"/>
    <lineage>
        <taxon>Bacteria</taxon>
        <taxon>Bacillati</taxon>
        <taxon>Bacillota</taxon>
        <taxon>Clostridia</taxon>
        <taxon>Eubacteriales</taxon>
        <taxon>Oscillospiraceae</taxon>
        <taxon>Ruminococcus</taxon>
    </lineage>
</organism>
<dbReference type="Proteomes" id="UP000016662">
    <property type="component" value="Unassembled WGS sequence"/>
</dbReference>
<protein>
    <submittedName>
        <fullName evidence="1">Uncharacterized protein</fullName>
    </submittedName>
</protein>
<name>U2K6P2_9FIRM</name>
<dbReference type="EMBL" id="AWVF01000258">
    <property type="protein sequence ID" value="ERJ94146.1"/>
    <property type="molecule type" value="Genomic_DNA"/>
</dbReference>
<dbReference type="HOGENOM" id="CLU_2919961_0_0_9"/>
<accession>U2K6P2</accession>
<evidence type="ECO:0000313" key="2">
    <source>
        <dbReference type="Proteomes" id="UP000016662"/>
    </source>
</evidence>